<organism evidence="2 3">
    <name type="scientific">Arcicella rigui</name>
    <dbReference type="NCBI Taxonomy" id="797020"/>
    <lineage>
        <taxon>Bacteria</taxon>
        <taxon>Pseudomonadati</taxon>
        <taxon>Bacteroidota</taxon>
        <taxon>Cytophagia</taxon>
        <taxon>Cytophagales</taxon>
        <taxon>Flectobacillaceae</taxon>
        <taxon>Arcicella</taxon>
    </lineage>
</organism>
<keyword evidence="1" id="KW-0812">Transmembrane</keyword>
<feature type="transmembrane region" description="Helical" evidence="1">
    <location>
        <begin position="226"/>
        <end position="246"/>
    </location>
</feature>
<keyword evidence="1" id="KW-1133">Transmembrane helix</keyword>
<name>A0ABU5Q5K8_9BACT</name>
<comment type="caution">
    <text evidence="2">The sequence shown here is derived from an EMBL/GenBank/DDBJ whole genome shotgun (WGS) entry which is preliminary data.</text>
</comment>
<feature type="transmembrane region" description="Helical" evidence="1">
    <location>
        <begin position="52"/>
        <end position="71"/>
    </location>
</feature>
<evidence type="ECO:0000313" key="2">
    <source>
        <dbReference type="EMBL" id="MEA5137942.1"/>
    </source>
</evidence>
<sequence length="262" mass="30071">MLYFLENLKIKNEPLFYFGLLCFIFSLIFLVLSKISHTQVFNVSAWIKPFKFSFSIFLYAWTTAWFCSYLPSFNTSIFNWAVIILLGFEIVYIAIQASRGQLSHFNQSSPLYAVLYSMMAIAATLISFYTAYIGVLFFKNNFPDLPDYYVWSIRLGIILFVIFSLEGFVMGAKLTHTIGGPDGGEGIPLLHWSKQFGDPRIAHFIGMHAIQVLPVLSYYFLKDTKLTFGLAILYTFLAVFTLVQALQGKAFYPFKQNIERKL</sequence>
<keyword evidence="3" id="KW-1185">Reference proteome</keyword>
<keyword evidence="1" id="KW-0472">Membrane</keyword>
<reference evidence="2 3" key="1">
    <citation type="submission" date="2023-12" db="EMBL/GenBank/DDBJ databases">
        <title>Novel species of the genus Arcicella isolated from rivers.</title>
        <authorList>
            <person name="Lu H."/>
        </authorList>
    </citation>
    <scope>NUCLEOTIDE SEQUENCE [LARGE SCALE GENOMIC DNA]</scope>
    <source>
        <strain evidence="2 3">KCTC 23307</strain>
    </source>
</reference>
<feature type="transmembrane region" description="Helical" evidence="1">
    <location>
        <begin position="115"/>
        <end position="137"/>
    </location>
</feature>
<proteinExistence type="predicted"/>
<gene>
    <name evidence="2" type="ORF">VB248_02280</name>
</gene>
<dbReference type="Proteomes" id="UP001302949">
    <property type="component" value="Unassembled WGS sequence"/>
</dbReference>
<feature type="transmembrane region" description="Helical" evidence="1">
    <location>
        <begin position="77"/>
        <end position="95"/>
    </location>
</feature>
<protein>
    <submittedName>
        <fullName evidence="2">Uncharacterized protein</fullName>
    </submittedName>
</protein>
<evidence type="ECO:0000313" key="3">
    <source>
        <dbReference type="Proteomes" id="UP001302949"/>
    </source>
</evidence>
<feature type="transmembrane region" description="Helical" evidence="1">
    <location>
        <begin position="15"/>
        <end position="32"/>
    </location>
</feature>
<evidence type="ECO:0000256" key="1">
    <source>
        <dbReference type="SAM" id="Phobius"/>
    </source>
</evidence>
<dbReference type="RefSeq" id="WP_323295112.1">
    <property type="nucleotide sequence ID" value="NZ_JAYFUM010000003.1"/>
</dbReference>
<accession>A0ABU5Q5K8</accession>
<dbReference type="EMBL" id="JAYFUM010000003">
    <property type="protein sequence ID" value="MEA5137942.1"/>
    <property type="molecule type" value="Genomic_DNA"/>
</dbReference>
<feature type="transmembrane region" description="Helical" evidence="1">
    <location>
        <begin position="149"/>
        <end position="169"/>
    </location>
</feature>
<feature type="transmembrane region" description="Helical" evidence="1">
    <location>
        <begin position="201"/>
        <end position="220"/>
    </location>
</feature>